<accession>A0ABP9N5R6</accession>
<dbReference type="PANTHER" id="PTHR30469">
    <property type="entry name" value="MULTIDRUG RESISTANCE PROTEIN MDTA"/>
    <property type="match status" value="1"/>
</dbReference>
<dbReference type="SUPFAM" id="SSF111369">
    <property type="entry name" value="HlyD-like secretion proteins"/>
    <property type="match status" value="1"/>
</dbReference>
<protein>
    <submittedName>
        <fullName evidence="4">Secretion protein HlyD</fullName>
    </submittedName>
</protein>
<evidence type="ECO:0000313" key="5">
    <source>
        <dbReference type="Proteomes" id="UP001500171"/>
    </source>
</evidence>
<name>A0ABP9N5R6_9GAMM</name>
<dbReference type="Proteomes" id="UP001500171">
    <property type="component" value="Unassembled WGS sequence"/>
</dbReference>
<feature type="domain" description="Multidrug resistance protein MdtA-like alpha-helical hairpin" evidence="2">
    <location>
        <begin position="81"/>
        <end position="148"/>
    </location>
</feature>
<comment type="caution">
    <text evidence="4">The sequence shown here is derived from an EMBL/GenBank/DDBJ whole genome shotgun (WGS) entry which is preliminary data.</text>
</comment>
<dbReference type="EMBL" id="BAABHY010000001">
    <property type="protein sequence ID" value="GAA5108714.1"/>
    <property type="molecule type" value="Genomic_DNA"/>
</dbReference>
<evidence type="ECO:0000256" key="1">
    <source>
        <dbReference type="ARBA" id="ARBA00009477"/>
    </source>
</evidence>
<keyword evidence="5" id="KW-1185">Reference proteome</keyword>
<organism evidence="4 5">
    <name type="scientific">Orbus sasakiae</name>
    <dbReference type="NCBI Taxonomy" id="1078475"/>
    <lineage>
        <taxon>Bacteria</taxon>
        <taxon>Pseudomonadati</taxon>
        <taxon>Pseudomonadota</taxon>
        <taxon>Gammaproteobacteria</taxon>
        <taxon>Orbales</taxon>
        <taxon>Orbaceae</taxon>
        <taxon>Orbus</taxon>
    </lineage>
</organism>
<feature type="domain" description="Multidrug resistance protein MdtA-like barrel-sandwich hybrid" evidence="3">
    <location>
        <begin position="41"/>
        <end position="180"/>
    </location>
</feature>
<dbReference type="InterPro" id="IPR058624">
    <property type="entry name" value="MdtA-like_HH"/>
</dbReference>
<comment type="similarity">
    <text evidence="1">Belongs to the membrane fusion protein (MFP) (TC 8.A.1) family.</text>
</comment>
<gene>
    <name evidence="4" type="primary">hlyD</name>
    <name evidence="4" type="ORF">GCM10023211_11300</name>
</gene>
<proteinExistence type="inferred from homology"/>
<dbReference type="InterPro" id="IPR058625">
    <property type="entry name" value="MdtA-like_BSH"/>
</dbReference>
<dbReference type="InterPro" id="IPR006143">
    <property type="entry name" value="RND_pump_MFP"/>
</dbReference>
<evidence type="ECO:0000313" key="4">
    <source>
        <dbReference type="EMBL" id="GAA5108714.1"/>
    </source>
</evidence>
<sequence>MKKFLIIAVIAIIAAVTGYFIWQNNSKDTTITLYGNVDIRTVNSNFRVAGRLTELSKEEGDYVKVGDLLATIDDEPYQIGLQQAQAQVLQAQATYDYAERNFQRQSELMKTNAVSKDQLDNSKTARDQAQANLALALANVEQAKLNITDSQLYSPTEGTILTRAIEVGTMLNSATTVYAISIAKPIWIKAYIDEINLAQAIPGRKVYIYTDARPNEPYIGQIGFVSSTAEFTPKTVQTEVLRTDLVYRLRIQVNQNGEGKADELLRQGMPVTIKFQ</sequence>
<dbReference type="Pfam" id="PF25876">
    <property type="entry name" value="HH_MFP_RND"/>
    <property type="match status" value="1"/>
</dbReference>
<dbReference type="Gene3D" id="2.40.50.100">
    <property type="match status" value="1"/>
</dbReference>
<evidence type="ECO:0000259" key="2">
    <source>
        <dbReference type="Pfam" id="PF25876"/>
    </source>
</evidence>
<dbReference type="Gene3D" id="1.10.287.470">
    <property type="entry name" value="Helix hairpin bin"/>
    <property type="match status" value="1"/>
</dbReference>
<evidence type="ECO:0000259" key="3">
    <source>
        <dbReference type="Pfam" id="PF25917"/>
    </source>
</evidence>
<dbReference type="RefSeq" id="WP_345489717.1">
    <property type="nucleotide sequence ID" value="NZ_BAABHY010000001.1"/>
</dbReference>
<reference evidence="5" key="1">
    <citation type="journal article" date="2019" name="Int. J. Syst. Evol. Microbiol.">
        <title>The Global Catalogue of Microorganisms (GCM) 10K type strain sequencing project: providing services to taxonomists for standard genome sequencing and annotation.</title>
        <authorList>
            <consortium name="The Broad Institute Genomics Platform"/>
            <consortium name="The Broad Institute Genome Sequencing Center for Infectious Disease"/>
            <person name="Wu L."/>
            <person name="Ma J."/>
        </authorList>
    </citation>
    <scope>NUCLEOTIDE SEQUENCE [LARGE SCALE GENOMIC DNA]</scope>
    <source>
        <strain evidence="5">JCM 18050</strain>
    </source>
</reference>
<dbReference type="NCBIfam" id="TIGR01730">
    <property type="entry name" value="RND_mfp"/>
    <property type="match status" value="1"/>
</dbReference>
<dbReference type="Pfam" id="PF25917">
    <property type="entry name" value="BSH_RND"/>
    <property type="match status" value="1"/>
</dbReference>
<dbReference type="Gene3D" id="2.40.30.170">
    <property type="match status" value="1"/>
</dbReference>